<dbReference type="InterPro" id="IPR026960">
    <property type="entry name" value="RVT-Znf"/>
</dbReference>
<protein>
    <recommendedName>
        <fullName evidence="1">Reverse transcriptase zinc-binding domain-containing protein</fullName>
    </recommendedName>
</protein>
<keyword evidence="3" id="KW-1185">Reference proteome</keyword>
<evidence type="ECO:0000313" key="2">
    <source>
        <dbReference type="EMBL" id="KAK1313624.1"/>
    </source>
</evidence>
<feature type="domain" description="Reverse transcriptase zinc-binding" evidence="1">
    <location>
        <begin position="264"/>
        <end position="351"/>
    </location>
</feature>
<gene>
    <name evidence="2" type="ORF">QJS10_CPA06g00034</name>
</gene>
<dbReference type="Pfam" id="PF13966">
    <property type="entry name" value="zf-RVT"/>
    <property type="match status" value="1"/>
</dbReference>
<organism evidence="2 3">
    <name type="scientific">Acorus calamus</name>
    <name type="common">Sweet flag</name>
    <dbReference type="NCBI Taxonomy" id="4465"/>
    <lineage>
        <taxon>Eukaryota</taxon>
        <taxon>Viridiplantae</taxon>
        <taxon>Streptophyta</taxon>
        <taxon>Embryophyta</taxon>
        <taxon>Tracheophyta</taxon>
        <taxon>Spermatophyta</taxon>
        <taxon>Magnoliopsida</taxon>
        <taxon>Liliopsida</taxon>
        <taxon>Acoraceae</taxon>
        <taxon>Acorus</taxon>
    </lineage>
</organism>
<dbReference type="AlphaFoldDB" id="A0AAV9EJC7"/>
<proteinExistence type="predicted"/>
<reference evidence="2" key="1">
    <citation type="journal article" date="2023" name="Nat. Commun.">
        <title>Diploid and tetraploid genomes of Acorus and the evolution of monocots.</title>
        <authorList>
            <person name="Ma L."/>
            <person name="Liu K.W."/>
            <person name="Li Z."/>
            <person name="Hsiao Y.Y."/>
            <person name="Qi Y."/>
            <person name="Fu T."/>
            <person name="Tang G.D."/>
            <person name="Zhang D."/>
            <person name="Sun W.H."/>
            <person name="Liu D.K."/>
            <person name="Li Y."/>
            <person name="Chen G.Z."/>
            <person name="Liu X.D."/>
            <person name="Liao X.Y."/>
            <person name="Jiang Y.T."/>
            <person name="Yu X."/>
            <person name="Hao Y."/>
            <person name="Huang J."/>
            <person name="Zhao X.W."/>
            <person name="Ke S."/>
            <person name="Chen Y.Y."/>
            <person name="Wu W.L."/>
            <person name="Hsu J.L."/>
            <person name="Lin Y.F."/>
            <person name="Huang M.D."/>
            <person name="Li C.Y."/>
            <person name="Huang L."/>
            <person name="Wang Z.W."/>
            <person name="Zhao X."/>
            <person name="Zhong W.Y."/>
            <person name="Peng D.H."/>
            <person name="Ahmad S."/>
            <person name="Lan S."/>
            <person name="Zhang J.S."/>
            <person name="Tsai W.C."/>
            <person name="Van de Peer Y."/>
            <person name="Liu Z.J."/>
        </authorList>
    </citation>
    <scope>NUCLEOTIDE SEQUENCE</scope>
    <source>
        <strain evidence="2">CP</strain>
    </source>
</reference>
<accession>A0AAV9EJC7</accession>
<name>A0AAV9EJC7_ACOCL</name>
<sequence>MRGGWFSGLASSIGGQRVALVQFTDDTLMLFDATVASARAARFIAFCFELVSGLRLNWSKCALLPVNVEAEQVELLERIVGCAAQAFLATLLGLPLVRGRLKQNDWAPLVELFQRRLAGWQGKFLSYGGHLTMLQAVLSSLPLFFLSVFRIPAGVLKRLEVIRRSGPGGDCVNHTDHGFKFSKTDMAAWGGETWCGDSSFNTQFPALYDLAWYPDGPVRGKWVVTTVEAAQLVRLNQALAGWPERIGDGQDYPHWTPTISSGLSVKSSYNWRRRSLSASPTACGNPLRIWKPKVPRKVKIFTWLLAHGRLLTKVYRAKWKGNEPVQCGLCGVEIETLPHLFCQCRFSEALWRELGVVSSGTTLQSARELWDADAALRQRSGLGHQAVVARLVIPAGARVIWRTRNAVVFKGERVYIESMKTEVLALIRDWARELAGVKGVRLHGGVLAVVP</sequence>
<evidence type="ECO:0000259" key="1">
    <source>
        <dbReference type="Pfam" id="PF13966"/>
    </source>
</evidence>
<dbReference type="PANTHER" id="PTHR33116:SF78">
    <property type="entry name" value="OS12G0587133 PROTEIN"/>
    <property type="match status" value="1"/>
</dbReference>
<dbReference type="PANTHER" id="PTHR33116">
    <property type="entry name" value="REVERSE TRANSCRIPTASE ZINC-BINDING DOMAIN-CONTAINING PROTEIN-RELATED-RELATED"/>
    <property type="match status" value="1"/>
</dbReference>
<comment type="caution">
    <text evidence="2">The sequence shown here is derived from an EMBL/GenBank/DDBJ whole genome shotgun (WGS) entry which is preliminary data.</text>
</comment>
<dbReference type="Proteomes" id="UP001180020">
    <property type="component" value="Unassembled WGS sequence"/>
</dbReference>
<reference evidence="2" key="2">
    <citation type="submission" date="2023-06" db="EMBL/GenBank/DDBJ databases">
        <authorList>
            <person name="Ma L."/>
            <person name="Liu K.-W."/>
            <person name="Li Z."/>
            <person name="Hsiao Y.-Y."/>
            <person name="Qi Y."/>
            <person name="Fu T."/>
            <person name="Tang G."/>
            <person name="Zhang D."/>
            <person name="Sun W.-H."/>
            <person name="Liu D.-K."/>
            <person name="Li Y."/>
            <person name="Chen G.-Z."/>
            <person name="Liu X.-D."/>
            <person name="Liao X.-Y."/>
            <person name="Jiang Y.-T."/>
            <person name="Yu X."/>
            <person name="Hao Y."/>
            <person name="Huang J."/>
            <person name="Zhao X.-W."/>
            <person name="Ke S."/>
            <person name="Chen Y.-Y."/>
            <person name="Wu W.-L."/>
            <person name="Hsu J.-L."/>
            <person name="Lin Y.-F."/>
            <person name="Huang M.-D."/>
            <person name="Li C.-Y."/>
            <person name="Huang L."/>
            <person name="Wang Z.-W."/>
            <person name="Zhao X."/>
            <person name="Zhong W.-Y."/>
            <person name="Peng D.-H."/>
            <person name="Ahmad S."/>
            <person name="Lan S."/>
            <person name="Zhang J.-S."/>
            <person name="Tsai W.-C."/>
            <person name="Van De Peer Y."/>
            <person name="Liu Z.-J."/>
        </authorList>
    </citation>
    <scope>NUCLEOTIDE SEQUENCE</scope>
    <source>
        <strain evidence="2">CP</strain>
        <tissue evidence="2">Leaves</tissue>
    </source>
</reference>
<evidence type="ECO:0000313" key="3">
    <source>
        <dbReference type="Proteomes" id="UP001180020"/>
    </source>
</evidence>
<dbReference type="EMBL" id="JAUJYO010000006">
    <property type="protein sequence ID" value="KAK1313624.1"/>
    <property type="molecule type" value="Genomic_DNA"/>
</dbReference>